<dbReference type="Pfam" id="PF04397">
    <property type="entry name" value="LytTR"/>
    <property type="match status" value="1"/>
</dbReference>
<name>R9HZQ9_9BACT</name>
<dbReference type="SUPFAM" id="SSF52172">
    <property type="entry name" value="CheY-like"/>
    <property type="match status" value="1"/>
</dbReference>
<dbReference type="GeneID" id="82154240"/>
<dbReference type="HOGENOM" id="CLU_000445_14_1_10"/>
<dbReference type="SMART" id="SM00850">
    <property type="entry name" value="LytTR"/>
    <property type="match status" value="1"/>
</dbReference>
<dbReference type="EMBL" id="SRYJ01000043">
    <property type="protein sequence ID" value="TGY68242.1"/>
    <property type="molecule type" value="Genomic_DNA"/>
</dbReference>
<reference evidence="6 8" key="2">
    <citation type="submission" date="2019-04" db="EMBL/GenBank/DDBJ databases">
        <title>Microbes associate with the intestines of laboratory mice.</title>
        <authorList>
            <person name="Navarre W."/>
            <person name="Wong E."/>
            <person name="Huang K."/>
            <person name="Tropini C."/>
            <person name="Ng K."/>
            <person name="Yu B."/>
        </authorList>
    </citation>
    <scope>NUCLEOTIDE SEQUENCE [LARGE SCALE GENOMIC DNA]</scope>
    <source>
        <strain evidence="6 8">NM22_B1</strain>
    </source>
</reference>
<dbReference type="RefSeq" id="WP_016277898.1">
    <property type="nucleotide sequence ID" value="NZ_CAJUNV010000006.1"/>
</dbReference>
<feature type="domain" description="HTH LytTR-type" evidence="4">
    <location>
        <begin position="202"/>
        <end position="252"/>
    </location>
</feature>
<proteinExistence type="predicted"/>
<comment type="caution">
    <text evidence="5">The sequence shown here is derived from an EMBL/GenBank/DDBJ whole genome shotgun (WGS) entry which is preliminary data.</text>
</comment>
<dbReference type="SMART" id="SM00448">
    <property type="entry name" value="REC"/>
    <property type="match status" value="1"/>
</dbReference>
<dbReference type="EMBL" id="ASSP01000022">
    <property type="protein sequence ID" value="EOS09508.1"/>
    <property type="molecule type" value="Genomic_DNA"/>
</dbReference>
<evidence type="ECO:0000259" key="4">
    <source>
        <dbReference type="PROSITE" id="PS50930"/>
    </source>
</evidence>
<dbReference type="PANTHER" id="PTHR48111">
    <property type="entry name" value="REGULATOR OF RPOS"/>
    <property type="match status" value="1"/>
</dbReference>
<dbReference type="PROSITE" id="PS50930">
    <property type="entry name" value="HTH_LYTTR"/>
    <property type="match status" value="1"/>
</dbReference>
<dbReference type="InterPro" id="IPR007492">
    <property type="entry name" value="LytTR_DNA-bd_dom"/>
</dbReference>
<evidence type="ECO:0000256" key="1">
    <source>
        <dbReference type="ARBA" id="ARBA00023125"/>
    </source>
</evidence>
<dbReference type="AlphaFoldDB" id="R9HZQ9"/>
<sequence length="253" mass="29747">MDKLYRVIIIDDDEFSADNLCLELKKYNRLLIEGIARNGLNGKKLLEKVHPDLLFLDVELPDMKGMELLEQLKENITWNMQIVFYTAYDRYMIDAIRGAAFDYLLKPIDGKELEGIIERFTRKAEEVSASFVIPPRVYATGEHTFMISTPTNDLRILRSIDIGFFRYNSDRKLWEVSLNNQAPLLLKKNTTADNIKAYDSCFVQIHQSYIINVNYLMMIKENRCVMFPPFENVTELQVSKKYKKELQERFYLL</sequence>
<dbReference type="Gene3D" id="3.40.50.2300">
    <property type="match status" value="1"/>
</dbReference>
<accession>R9HZQ9</accession>
<gene>
    <name evidence="5" type="ORF">C802_03621</name>
    <name evidence="6" type="ORF">E5339_16960</name>
</gene>
<dbReference type="GO" id="GO:0000976">
    <property type="term" value="F:transcription cis-regulatory region binding"/>
    <property type="evidence" value="ECO:0007669"/>
    <property type="project" value="TreeGrafter"/>
</dbReference>
<keyword evidence="1" id="KW-0238">DNA-binding</keyword>
<dbReference type="PATRIC" id="fig|1235788.3.peg.3710"/>
<dbReference type="Proteomes" id="UP000310760">
    <property type="component" value="Unassembled WGS sequence"/>
</dbReference>
<evidence type="ECO:0000313" key="7">
    <source>
        <dbReference type="Proteomes" id="UP000014200"/>
    </source>
</evidence>
<evidence type="ECO:0000259" key="3">
    <source>
        <dbReference type="PROSITE" id="PS50110"/>
    </source>
</evidence>
<dbReference type="InterPro" id="IPR001789">
    <property type="entry name" value="Sig_transdc_resp-reg_receiver"/>
</dbReference>
<dbReference type="GO" id="GO:0005829">
    <property type="term" value="C:cytosol"/>
    <property type="evidence" value="ECO:0007669"/>
    <property type="project" value="TreeGrafter"/>
</dbReference>
<protein>
    <submittedName>
        <fullName evidence="6">Response regulator transcription factor</fullName>
    </submittedName>
</protein>
<evidence type="ECO:0000313" key="5">
    <source>
        <dbReference type="EMBL" id="EOS09508.1"/>
    </source>
</evidence>
<evidence type="ECO:0000256" key="2">
    <source>
        <dbReference type="PROSITE-ProRule" id="PRU00169"/>
    </source>
</evidence>
<dbReference type="Proteomes" id="UP000014200">
    <property type="component" value="Unassembled WGS sequence"/>
</dbReference>
<dbReference type="Gene3D" id="2.40.50.1020">
    <property type="entry name" value="LytTr DNA-binding domain"/>
    <property type="match status" value="1"/>
</dbReference>
<dbReference type="InterPro" id="IPR039420">
    <property type="entry name" value="WalR-like"/>
</dbReference>
<evidence type="ECO:0000313" key="8">
    <source>
        <dbReference type="Proteomes" id="UP000310760"/>
    </source>
</evidence>
<organism evidence="5 7">
    <name type="scientific">Phocaeicola sartorii</name>
    <dbReference type="NCBI Taxonomy" id="671267"/>
    <lineage>
        <taxon>Bacteria</taxon>
        <taxon>Pseudomonadati</taxon>
        <taxon>Bacteroidota</taxon>
        <taxon>Bacteroidia</taxon>
        <taxon>Bacteroidales</taxon>
        <taxon>Bacteroidaceae</taxon>
        <taxon>Phocaeicola</taxon>
    </lineage>
</organism>
<dbReference type="InterPro" id="IPR011006">
    <property type="entry name" value="CheY-like_superfamily"/>
</dbReference>
<keyword evidence="2" id="KW-0597">Phosphoprotein</keyword>
<keyword evidence="7" id="KW-1185">Reference proteome</keyword>
<dbReference type="Pfam" id="PF00072">
    <property type="entry name" value="Response_reg"/>
    <property type="match status" value="1"/>
</dbReference>
<feature type="domain" description="Response regulatory" evidence="3">
    <location>
        <begin position="6"/>
        <end position="121"/>
    </location>
</feature>
<dbReference type="GO" id="GO:0006355">
    <property type="term" value="P:regulation of DNA-templated transcription"/>
    <property type="evidence" value="ECO:0007669"/>
    <property type="project" value="TreeGrafter"/>
</dbReference>
<dbReference type="OrthoDB" id="1116664at2"/>
<evidence type="ECO:0000313" key="6">
    <source>
        <dbReference type="EMBL" id="TGY68242.1"/>
    </source>
</evidence>
<dbReference type="STRING" id="1235788.C802_03621"/>
<dbReference type="GO" id="GO:0032993">
    <property type="term" value="C:protein-DNA complex"/>
    <property type="evidence" value="ECO:0007669"/>
    <property type="project" value="TreeGrafter"/>
</dbReference>
<dbReference type="GO" id="GO:0000156">
    <property type="term" value="F:phosphorelay response regulator activity"/>
    <property type="evidence" value="ECO:0007669"/>
    <property type="project" value="TreeGrafter"/>
</dbReference>
<dbReference type="PANTHER" id="PTHR48111:SF69">
    <property type="entry name" value="RESPONSE REGULATOR RECEIVER"/>
    <property type="match status" value="1"/>
</dbReference>
<reference evidence="5 7" key="1">
    <citation type="submission" date="2013-04" db="EMBL/GenBank/DDBJ databases">
        <title>The Genome Sequence of Bacteroides massiliensis dnLKV3.</title>
        <authorList>
            <consortium name="The Broad Institute Genomics Platform"/>
            <consortium name="The Broad Institute Genome Sequencing Center for Infectious Disease"/>
            <person name="Earl A."/>
            <person name="Xavier R."/>
            <person name="Kuhn K."/>
            <person name="Stappenbeck T."/>
            <person name="Walker B."/>
            <person name="Young S."/>
            <person name="Zeng Q."/>
            <person name="Gargeya S."/>
            <person name="Fitzgerald M."/>
            <person name="Haas B."/>
            <person name="Abouelleil A."/>
            <person name="Allen A.W."/>
            <person name="Alvarado L."/>
            <person name="Arachchi H.M."/>
            <person name="Berlin A.M."/>
            <person name="Chapman S.B."/>
            <person name="Gainer-Dewar J."/>
            <person name="Goldberg J."/>
            <person name="Griggs A."/>
            <person name="Gujja S."/>
            <person name="Hansen M."/>
            <person name="Howarth C."/>
            <person name="Imamovic A."/>
            <person name="Ireland A."/>
            <person name="Larimer J."/>
            <person name="McCowan C."/>
            <person name="Murphy C."/>
            <person name="Pearson M."/>
            <person name="Poon T.W."/>
            <person name="Priest M."/>
            <person name="Roberts A."/>
            <person name="Saif S."/>
            <person name="Shea T."/>
            <person name="Sisk P."/>
            <person name="Sykes S."/>
            <person name="Wortman J."/>
            <person name="Nusbaum C."/>
            <person name="Birren B."/>
        </authorList>
    </citation>
    <scope>NUCLEOTIDE SEQUENCE [LARGE SCALE GENOMIC DNA]</scope>
    <source>
        <strain evidence="5">DnLKV3</strain>
        <strain evidence="7">dnLKV3</strain>
    </source>
</reference>
<dbReference type="PROSITE" id="PS50110">
    <property type="entry name" value="RESPONSE_REGULATORY"/>
    <property type="match status" value="1"/>
</dbReference>
<feature type="modified residue" description="4-aspartylphosphate" evidence="2">
    <location>
        <position position="57"/>
    </location>
</feature>